<proteinExistence type="inferred from homology"/>
<dbReference type="InterPro" id="IPR011650">
    <property type="entry name" value="Peptidase_M20_dimer"/>
</dbReference>
<dbReference type="PROSITE" id="PS00759">
    <property type="entry name" value="ARGE_DAPE_CPG2_2"/>
    <property type="match status" value="1"/>
</dbReference>
<evidence type="ECO:0000256" key="4">
    <source>
        <dbReference type="ARBA" id="ARBA00022571"/>
    </source>
</evidence>
<dbReference type="EMBL" id="CP018632">
    <property type="protein sequence ID" value="ASJ73919.1"/>
    <property type="molecule type" value="Genomic_DNA"/>
</dbReference>
<dbReference type="Pfam" id="PF01546">
    <property type="entry name" value="Peptidase_M20"/>
    <property type="match status" value="1"/>
</dbReference>
<dbReference type="NCBIfam" id="TIGR01892">
    <property type="entry name" value="AcOrn-deacetyl"/>
    <property type="match status" value="1"/>
</dbReference>
<evidence type="ECO:0000256" key="6">
    <source>
        <dbReference type="ARBA" id="ARBA00022723"/>
    </source>
</evidence>
<dbReference type="PROSITE" id="PS00758">
    <property type="entry name" value="ARGE_DAPE_CPG2_1"/>
    <property type="match status" value="1"/>
</dbReference>
<dbReference type="PANTHER" id="PTHR43808:SF31">
    <property type="entry name" value="N-ACETYL-L-CITRULLINE DEACETYLASE"/>
    <property type="match status" value="1"/>
</dbReference>
<dbReference type="Proteomes" id="UP000250079">
    <property type="component" value="Chromosome"/>
</dbReference>
<protein>
    <submittedName>
        <fullName evidence="11">Acetylornithine deacetylase</fullName>
        <ecNumber evidence="11">3.5.1.16</ecNumber>
    </submittedName>
</protein>
<evidence type="ECO:0000256" key="8">
    <source>
        <dbReference type="ARBA" id="ARBA00022833"/>
    </source>
</evidence>
<dbReference type="GO" id="GO:0008777">
    <property type="term" value="F:acetylornithine deacetylase activity"/>
    <property type="evidence" value="ECO:0007669"/>
    <property type="project" value="UniProtKB-EC"/>
</dbReference>
<evidence type="ECO:0000256" key="1">
    <source>
        <dbReference type="ARBA" id="ARBA00001947"/>
    </source>
</evidence>
<evidence type="ECO:0000313" key="12">
    <source>
        <dbReference type="Proteomes" id="UP000250079"/>
    </source>
</evidence>
<dbReference type="Pfam" id="PF07687">
    <property type="entry name" value="M20_dimer"/>
    <property type="match status" value="1"/>
</dbReference>
<organism evidence="11 12">
    <name type="scientific">Granulosicoccus antarcticus IMCC3135</name>
    <dbReference type="NCBI Taxonomy" id="1192854"/>
    <lineage>
        <taxon>Bacteria</taxon>
        <taxon>Pseudomonadati</taxon>
        <taxon>Pseudomonadota</taxon>
        <taxon>Gammaproteobacteria</taxon>
        <taxon>Chromatiales</taxon>
        <taxon>Granulosicoccaceae</taxon>
        <taxon>Granulosicoccus</taxon>
    </lineage>
</organism>
<evidence type="ECO:0000256" key="9">
    <source>
        <dbReference type="ARBA" id="ARBA00023285"/>
    </source>
</evidence>
<dbReference type="InterPro" id="IPR050072">
    <property type="entry name" value="Peptidase_M20A"/>
</dbReference>
<name>A0A2Z2NRP9_9GAMM</name>
<sequence length="406" mass="43912">MHTLSSQVTTLKQPSITSLEILSKLIAFDTTSREPNKQLIHYVETLLGEHGIQTTIIPNEDGSKANLYCTVGPTDRPGVMLSGHTDVVPVDGQAWTRPAFEMTESDNRVYGRGTTDMKGFVACSLAAMINASRSTLATPMHLGLSYDEEIGCVGVQSLLEMLRLAPVKPAMCIVGEPTSMRVATRHKGKMSILVRCIGREGHSALAPNALNAIHLACDLVQVIRDAQLAIQQASQDAGDPSEIPYTTIHVGRIVTDQALNIVPNLCTVNFEIRYPADTHPEELLDSIKQSASNIVAAAREIAPEADMQFSILNAYPSLHTPDESPVVQFVKTLVGANTTTYVAFGTEGGLFSEKVGIPTVVCGPGSMDQGHKPDEYIELEQLDQCDTMLNKLVEFLAESTLDQIPS</sequence>
<keyword evidence="3" id="KW-0963">Cytoplasm</keyword>
<dbReference type="EC" id="3.5.1.16" evidence="11"/>
<gene>
    <name evidence="11" type="primary">argE_2</name>
    <name evidence="11" type="ORF">IMCC3135_19200</name>
</gene>
<dbReference type="Gene3D" id="3.40.630.10">
    <property type="entry name" value="Zn peptidases"/>
    <property type="match status" value="1"/>
</dbReference>
<dbReference type="SUPFAM" id="SSF53187">
    <property type="entry name" value="Zn-dependent exopeptidases"/>
    <property type="match status" value="1"/>
</dbReference>
<accession>A0A2Z2NRP9</accession>
<dbReference type="KEGG" id="gai:IMCC3135_19200"/>
<comment type="similarity">
    <text evidence="2">Belongs to the peptidase M20A family. ArgE subfamily.</text>
</comment>
<keyword evidence="12" id="KW-1185">Reference proteome</keyword>
<dbReference type="InterPro" id="IPR036264">
    <property type="entry name" value="Bact_exopeptidase_dim_dom"/>
</dbReference>
<dbReference type="Gene3D" id="3.30.70.360">
    <property type="match status" value="1"/>
</dbReference>
<comment type="cofactor">
    <cofactor evidence="1">
        <name>Zn(2+)</name>
        <dbReference type="ChEBI" id="CHEBI:29105"/>
    </cofactor>
</comment>
<evidence type="ECO:0000256" key="3">
    <source>
        <dbReference type="ARBA" id="ARBA00022490"/>
    </source>
</evidence>
<dbReference type="GO" id="GO:0046872">
    <property type="term" value="F:metal ion binding"/>
    <property type="evidence" value="ECO:0007669"/>
    <property type="project" value="UniProtKB-KW"/>
</dbReference>
<evidence type="ECO:0000256" key="2">
    <source>
        <dbReference type="ARBA" id="ARBA00005691"/>
    </source>
</evidence>
<keyword evidence="9" id="KW-0170">Cobalt</keyword>
<evidence type="ECO:0000259" key="10">
    <source>
        <dbReference type="Pfam" id="PF07687"/>
    </source>
</evidence>
<dbReference type="NCBIfam" id="NF005710">
    <property type="entry name" value="PRK07522.1"/>
    <property type="match status" value="1"/>
</dbReference>
<dbReference type="CDD" id="cd03894">
    <property type="entry name" value="M20_ArgE"/>
    <property type="match status" value="1"/>
</dbReference>
<dbReference type="SUPFAM" id="SSF55031">
    <property type="entry name" value="Bacterial exopeptidase dimerisation domain"/>
    <property type="match status" value="1"/>
</dbReference>
<keyword evidence="8" id="KW-0862">Zinc</keyword>
<feature type="domain" description="Peptidase M20 dimerisation" evidence="10">
    <location>
        <begin position="185"/>
        <end position="293"/>
    </location>
</feature>
<evidence type="ECO:0000313" key="11">
    <source>
        <dbReference type="EMBL" id="ASJ73919.1"/>
    </source>
</evidence>
<dbReference type="GO" id="GO:0006526">
    <property type="term" value="P:L-arginine biosynthetic process"/>
    <property type="evidence" value="ECO:0007669"/>
    <property type="project" value="UniProtKB-KW"/>
</dbReference>
<dbReference type="InterPro" id="IPR010169">
    <property type="entry name" value="AcOrn-deacetyl"/>
</dbReference>
<evidence type="ECO:0000256" key="7">
    <source>
        <dbReference type="ARBA" id="ARBA00022801"/>
    </source>
</evidence>
<keyword evidence="7 11" id="KW-0378">Hydrolase</keyword>
<reference evidence="11 12" key="1">
    <citation type="submission" date="2016-12" db="EMBL/GenBank/DDBJ databases">
        <authorList>
            <person name="Song W.-J."/>
            <person name="Kurnit D.M."/>
        </authorList>
    </citation>
    <scope>NUCLEOTIDE SEQUENCE [LARGE SCALE GENOMIC DNA]</scope>
    <source>
        <strain evidence="11 12">IMCC3135</strain>
    </source>
</reference>
<dbReference type="InterPro" id="IPR002933">
    <property type="entry name" value="Peptidase_M20"/>
</dbReference>
<dbReference type="InterPro" id="IPR001261">
    <property type="entry name" value="ArgE/DapE_CS"/>
</dbReference>
<keyword evidence="6" id="KW-0479">Metal-binding</keyword>
<keyword evidence="5" id="KW-0028">Amino-acid biosynthesis</keyword>
<dbReference type="PANTHER" id="PTHR43808">
    <property type="entry name" value="ACETYLORNITHINE DEACETYLASE"/>
    <property type="match status" value="1"/>
</dbReference>
<dbReference type="AlphaFoldDB" id="A0A2Z2NRP9"/>
<keyword evidence="4" id="KW-0055">Arginine biosynthesis</keyword>
<evidence type="ECO:0000256" key="5">
    <source>
        <dbReference type="ARBA" id="ARBA00022605"/>
    </source>
</evidence>